<dbReference type="GO" id="GO:0005739">
    <property type="term" value="C:mitochondrion"/>
    <property type="evidence" value="ECO:0007669"/>
    <property type="project" value="TreeGrafter"/>
</dbReference>
<dbReference type="InterPro" id="IPR003817">
    <property type="entry name" value="PS_Dcarbxylase"/>
</dbReference>
<protein>
    <submittedName>
        <fullName evidence="4">Phosphatidylserine decarboxylase</fullName>
    </submittedName>
</protein>
<evidence type="ECO:0000313" key="5">
    <source>
        <dbReference type="Proteomes" id="UP000076532"/>
    </source>
</evidence>
<name>A0A166PNS5_9AGAM</name>
<dbReference type="Pfam" id="PF02666">
    <property type="entry name" value="PS_Dcarbxylase"/>
    <property type="match status" value="1"/>
</dbReference>
<accession>A0A166PNS5</accession>
<dbReference type="AlphaFoldDB" id="A0A166PNS5"/>
<dbReference type="STRING" id="436010.A0A166PNS5"/>
<dbReference type="OrthoDB" id="5973539at2759"/>
<dbReference type="GO" id="GO:0006646">
    <property type="term" value="P:phosphatidylethanolamine biosynthetic process"/>
    <property type="evidence" value="ECO:0007669"/>
    <property type="project" value="TreeGrafter"/>
</dbReference>
<dbReference type="Proteomes" id="UP000076532">
    <property type="component" value="Unassembled WGS sequence"/>
</dbReference>
<evidence type="ECO:0000256" key="1">
    <source>
        <dbReference type="ARBA" id="ARBA00022793"/>
    </source>
</evidence>
<keyword evidence="5" id="KW-1185">Reference proteome</keyword>
<evidence type="ECO:0000313" key="4">
    <source>
        <dbReference type="EMBL" id="KZP26283.1"/>
    </source>
</evidence>
<reference evidence="4 5" key="1">
    <citation type="journal article" date="2016" name="Mol. Biol. Evol.">
        <title>Comparative Genomics of Early-Diverging Mushroom-Forming Fungi Provides Insights into the Origins of Lignocellulose Decay Capabilities.</title>
        <authorList>
            <person name="Nagy L.G."/>
            <person name="Riley R."/>
            <person name="Tritt A."/>
            <person name="Adam C."/>
            <person name="Daum C."/>
            <person name="Floudas D."/>
            <person name="Sun H."/>
            <person name="Yadav J.S."/>
            <person name="Pangilinan J."/>
            <person name="Larsson K.H."/>
            <person name="Matsuura K."/>
            <person name="Barry K."/>
            <person name="Labutti K."/>
            <person name="Kuo R."/>
            <person name="Ohm R.A."/>
            <person name="Bhattacharya S.S."/>
            <person name="Shirouzu T."/>
            <person name="Yoshinaga Y."/>
            <person name="Martin F.M."/>
            <person name="Grigoriev I.V."/>
            <person name="Hibbett D.S."/>
        </authorList>
    </citation>
    <scope>NUCLEOTIDE SEQUENCE [LARGE SCALE GENOMIC DNA]</scope>
    <source>
        <strain evidence="4 5">CBS 109695</strain>
    </source>
</reference>
<dbReference type="EMBL" id="KV417515">
    <property type="protein sequence ID" value="KZP26283.1"/>
    <property type="molecule type" value="Genomic_DNA"/>
</dbReference>
<dbReference type="Pfam" id="PF12588">
    <property type="entry name" value="PSDC"/>
    <property type="match status" value="1"/>
</dbReference>
<dbReference type="GO" id="GO:0004609">
    <property type="term" value="F:phosphatidylserine decarboxylase activity"/>
    <property type="evidence" value="ECO:0007669"/>
    <property type="project" value="InterPro"/>
</dbReference>
<feature type="domain" description="L-tryptophan decarboxylase PsiD-like" evidence="3">
    <location>
        <begin position="45"/>
        <end position="179"/>
    </location>
</feature>
<evidence type="ECO:0000256" key="2">
    <source>
        <dbReference type="ARBA" id="ARBA00023239"/>
    </source>
</evidence>
<organism evidence="4 5">
    <name type="scientific">Athelia psychrophila</name>
    <dbReference type="NCBI Taxonomy" id="1759441"/>
    <lineage>
        <taxon>Eukaryota</taxon>
        <taxon>Fungi</taxon>
        <taxon>Dikarya</taxon>
        <taxon>Basidiomycota</taxon>
        <taxon>Agaricomycotina</taxon>
        <taxon>Agaricomycetes</taxon>
        <taxon>Agaricomycetidae</taxon>
        <taxon>Atheliales</taxon>
        <taxon>Atheliaceae</taxon>
        <taxon>Athelia</taxon>
    </lineage>
</organism>
<keyword evidence="1" id="KW-0210">Decarboxylase</keyword>
<dbReference type="InterPro" id="IPR022237">
    <property type="entry name" value="PsiD-like"/>
</dbReference>
<dbReference type="PANTHER" id="PTHR10067">
    <property type="entry name" value="PHOSPHATIDYLSERINE DECARBOXYLASE"/>
    <property type="match status" value="1"/>
</dbReference>
<proteinExistence type="predicted"/>
<evidence type="ECO:0000259" key="3">
    <source>
        <dbReference type="Pfam" id="PF12588"/>
    </source>
</evidence>
<gene>
    <name evidence="4" type="ORF">FIBSPDRAFT_732521</name>
</gene>
<dbReference type="PANTHER" id="PTHR10067:SF9">
    <property type="entry name" value="PHOSPHATIDYLSERINE DECARBOXYLASE FAMILY PROTEIN (AFU_ORTHOLOGUE AFUA_7G01730)"/>
    <property type="match status" value="1"/>
</dbReference>
<keyword evidence="2" id="KW-0456">Lyase</keyword>
<sequence length="453" mass="50296">MSSPNHNTYGGWLPQNPDIIWAFFVERVKEAKKTIELSGGDVVHHPAVEAFKKAIEADQHMNTLFGQIFEQAKAWGEYHQVKSFEMLLGILDIILKSGPPFQFTLNGTVGEPVGVPIYVTLDVLSNTAAAYDLFRLPDFNEAMKDLLNTWGNYLSTDPTSSLVLHRNDEGWFGGAGTTQLEMNLRGRTFDQTYISPDETKPDRGYPTWDAFFVREFKEGVRPIESRGQDTQDRLIHSACESTMFHKAEEVGAHNLFWLKSRNYSMHEILNRDAEMVPKFVGGTIYQAFLSPLDYHRWHAPINCTVERIVTVKGGLAPGGTVDTVGGGTYYAAIPDTGVAENPGDHGNPHGALIRSQSFLSIVATRVLIYIRSRNEDIGLICFVGVGMVEVSTCEVKVGVGQEVKIGQELGLFHFGGSTHILIFGPDCDVHFEPEVGKHIWVNEVIGVVPESKK</sequence>